<evidence type="ECO:0000256" key="4">
    <source>
        <dbReference type="ARBA" id="ARBA00022723"/>
    </source>
</evidence>
<protein>
    <recommendedName>
        <fullName evidence="2">pyridoxal kinase</fullName>
        <ecNumber evidence="2">2.7.1.35</ecNumber>
    </recommendedName>
    <alternativeName>
        <fullName evidence="10">PN/PL/PM kinase</fullName>
    </alternativeName>
    <alternativeName>
        <fullName evidence="11">Pyridoxal kinase</fullName>
    </alternativeName>
    <alternativeName>
        <fullName evidence="9">Pyridoxamine kinase</fullName>
    </alternativeName>
    <alternativeName>
        <fullName evidence="12">Vitamin B6 kinase</fullName>
    </alternativeName>
</protein>
<comment type="similarity">
    <text evidence="1">Belongs to the ThiD family.</text>
</comment>
<dbReference type="GO" id="GO:0008972">
    <property type="term" value="F:phosphomethylpyrimidine kinase activity"/>
    <property type="evidence" value="ECO:0007669"/>
    <property type="project" value="InterPro"/>
</dbReference>
<comment type="catalytic activity">
    <reaction evidence="13">
        <text>pyridoxal + ATP = pyridoxal 5'-phosphate + ADP + H(+)</text>
        <dbReference type="Rhea" id="RHEA:10224"/>
        <dbReference type="ChEBI" id="CHEBI:15378"/>
        <dbReference type="ChEBI" id="CHEBI:17310"/>
        <dbReference type="ChEBI" id="CHEBI:30616"/>
        <dbReference type="ChEBI" id="CHEBI:456216"/>
        <dbReference type="ChEBI" id="CHEBI:597326"/>
        <dbReference type="EC" id="2.7.1.35"/>
    </reaction>
</comment>
<evidence type="ECO:0000259" key="14">
    <source>
        <dbReference type="Pfam" id="PF08543"/>
    </source>
</evidence>
<evidence type="ECO:0000256" key="3">
    <source>
        <dbReference type="ARBA" id="ARBA00022679"/>
    </source>
</evidence>
<keyword evidence="3" id="KW-0808">Transferase</keyword>
<evidence type="ECO:0000256" key="10">
    <source>
        <dbReference type="ARBA" id="ARBA00042348"/>
    </source>
</evidence>
<evidence type="ECO:0000256" key="7">
    <source>
        <dbReference type="ARBA" id="ARBA00022840"/>
    </source>
</evidence>
<dbReference type="RefSeq" id="WP_353949377.1">
    <property type="nucleotide sequence ID" value="NZ_CP159510.1"/>
</dbReference>
<dbReference type="EMBL" id="CP159510">
    <property type="protein sequence ID" value="XCJ18333.1"/>
    <property type="molecule type" value="Genomic_DNA"/>
</dbReference>
<dbReference type="PANTHER" id="PTHR20858:SF19">
    <property type="entry name" value="PYRIDOXINE KINASE"/>
    <property type="match status" value="1"/>
</dbReference>
<sequence>MAHYKALTIAGSDSSGGAGMQADLKTFQELGVYGMTALTCVVTMDPFHHWAHSVTMLDTDLLKKQLDTIVSGIGVDAMKTGMLGSPEVIRIASDTIEKNQLKNVVIDPVMVCKGAEEALQPELQPENTSAIRDLLLPKALITTPNLYEAAKLAGTKWISSVDQMKEAAAKLVDLGAKNALVKGGARLHDTDQAIDVLYDGKDFHIISAEKVDTPNIHGAGCTYAAAITAGLAQGKSVLDAVKLAKDFVTAGIRESFRLNDYTGPTDHSAYKRSLSKRSL</sequence>
<dbReference type="Gene3D" id="3.40.1190.20">
    <property type="match status" value="1"/>
</dbReference>
<dbReference type="GO" id="GO:0005524">
    <property type="term" value="F:ATP binding"/>
    <property type="evidence" value="ECO:0007669"/>
    <property type="project" value="UniProtKB-KW"/>
</dbReference>
<dbReference type="InterPro" id="IPR004399">
    <property type="entry name" value="HMP/HMP-P_kinase_dom"/>
</dbReference>
<keyword evidence="5" id="KW-0547">Nucleotide-binding</keyword>
<evidence type="ECO:0000313" key="15">
    <source>
        <dbReference type="EMBL" id="XCJ18333.1"/>
    </source>
</evidence>
<evidence type="ECO:0000256" key="13">
    <source>
        <dbReference type="ARBA" id="ARBA00049293"/>
    </source>
</evidence>
<evidence type="ECO:0000256" key="12">
    <source>
        <dbReference type="ARBA" id="ARBA00042531"/>
    </source>
</evidence>
<dbReference type="GO" id="GO:0005829">
    <property type="term" value="C:cytosol"/>
    <property type="evidence" value="ECO:0007669"/>
    <property type="project" value="TreeGrafter"/>
</dbReference>
<keyword evidence="6 15" id="KW-0418">Kinase</keyword>
<keyword evidence="8" id="KW-0460">Magnesium</keyword>
<dbReference type="InterPro" id="IPR029056">
    <property type="entry name" value="Ribokinase-like"/>
</dbReference>
<evidence type="ECO:0000256" key="8">
    <source>
        <dbReference type="ARBA" id="ARBA00022842"/>
    </source>
</evidence>
<gene>
    <name evidence="15" type="primary">pdxK</name>
    <name evidence="15" type="ORF">ABNN70_04445</name>
</gene>
<dbReference type="EC" id="2.7.1.35" evidence="2"/>
<evidence type="ECO:0000256" key="1">
    <source>
        <dbReference type="ARBA" id="ARBA00009879"/>
    </source>
</evidence>
<dbReference type="GO" id="GO:0009228">
    <property type="term" value="P:thiamine biosynthetic process"/>
    <property type="evidence" value="ECO:0007669"/>
    <property type="project" value="InterPro"/>
</dbReference>
<dbReference type="GO" id="GO:0008902">
    <property type="term" value="F:hydroxymethylpyrimidine kinase activity"/>
    <property type="evidence" value="ECO:0007669"/>
    <property type="project" value="TreeGrafter"/>
</dbReference>
<accession>A0AAU8IJC4</accession>
<evidence type="ECO:0000256" key="11">
    <source>
        <dbReference type="ARBA" id="ARBA00042396"/>
    </source>
</evidence>
<proteinExistence type="inferred from homology"/>
<name>A0AAU8IJC4_9BACL</name>
<dbReference type="GO" id="GO:0008478">
    <property type="term" value="F:pyridoxal kinase activity"/>
    <property type="evidence" value="ECO:0007669"/>
    <property type="project" value="UniProtKB-EC"/>
</dbReference>
<dbReference type="InterPro" id="IPR013749">
    <property type="entry name" value="PM/HMP-P_kinase-1"/>
</dbReference>
<keyword evidence="4" id="KW-0479">Metal-binding</keyword>
<evidence type="ECO:0000256" key="9">
    <source>
        <dbReference type="ARBA" id="ARBA00042307"/>
    </source>
</evidence>
<evidence type="ECO:0000256" key="5">
    <source>
        <dbReference type="ARBA" id="ARBA00022741"/>
    </source>
</evidence>
<evidence type="ECO:0000256" key="6">
    <source>
        <dbReference type="ARBA" id="ARBA00022777"/>
    </source>
</evidence>
<keyword evidence="7" id="KW-0067">ATP-binding</keyword>
<dbReference type="CDD" id="cd01169">
    <property type="entry name" value="HMPP_kinase"/>
    <property type="match status" value="1"/>
</dbReference>
<dbReference type="NCBIfam" id="NF009077">
    <property type="entry name" value="PRK12412.1"/>
    <property type="match status" value="1"/>
</dbReference>
<dbReference type="Pfam" id="PF08543">
    <property type="entry name" value="Phos_pyr_kin"/>
    <property type="match status" value="1"/>
</dbReference>
<dbReference type="NCBIfam" id="TIGR00097">
    <property type="entry name" value="HMP-P_kinase"/>
    <property type="match status" value="1"/>
</dbReference>
<dbReference type="FunFam" id="3.40.1190.20:FF:000003">
    <property type="entry name" value="Phosphomethylpyrimidine kinase ThiD"/>
    <property type="match status" value="1"/>
</dbReference>
<dbReference type="GO" id="GO:0046872">
    <property type="term" value="F:metal ion binding"/>
    <property type="evidence" value="ECO:0007669"/>
    <property type="project" value="UniProtKB-KW"/>
</dbReference>
<organism evidence="15">
    <name type="scientific">Sporolactobacillus sp. Y61</name>
    <dbReference type="NCBI Taxonomy" id="3160863"/>
    <lineage>
        <taxon>Bacteria</taxon>
        <taxon>Bacillati</taxon>
        <taxon>Bacillota</taxon>
        <taxon>Bacilli</taxon>
        <taxon>Bacillales</taxon>
        <taxon>Sporolactobacillaceae</taxon>
        <taxon>Sporolactobacillus</taxon>
    </lineage>
</organism>
<dbReference type="AlphaFoldDB" id="A0AAU8IJC4"/>
<dbReference type="SUPFAM" id="SSF53613">
    <property type="entry name" value="Ribokinase-like"/>
    <property type="match status" value="1"/>
</dbReference>
<evidence type="ECO:0000256" key="2">
    <source>
        <dbReference type="ARBA" id="ARBA00012104"/>
    </source>
</evidence>
<dbReference type="PANTHER" id="PTHR20858">
    <property type="entry name" value="PHOSPHOMETHYLPYRIMIDINE KINASE"/>
    <property type="match status" value="1"/>
</dbReference>
<feature type="domain" description="Pyridoxamine kinase/Phosphomethylpyrimidine kinase" evidence="14">
    <location>
        <begin position="13"/>
        <end position="266"/>
    </location>
</feature>
<reference evidence="15" key="1">
    <citation type="submission" date="2024-06" db="EMBL/GenBank/DDBJ databases">
        <authorList>
            <person name="Fan A."/>
            <person name="Zhang F.Y."/>
            <person name="Zhang L."/>
        </authorList>
    </citation>
    <scope>NUCLEOTIDE SEQUENCE</scope>
    <source>
        <strain evidence="15">Y61</strain>
    </source>
</reference>